<keyword evidence="1" id="KW-0472">Membrane</keyword>
<dbReference type="RefSeq" id="WP_289364765.1">
    <property type="nucleotide sequence ID" value="NZ_JAUCBP010000007.1"/>
</dbReference>
<keyword evidence="3" id="KW-1185">Reference proteome</keyword>
<comment type="caution">
    <text evidence="2">The sequence shown here is derived from an EMBL/GenBank/DDBJ whole genome shotgun (WGS) entry which is preliminary data.</text>
</comment>
<name>A0ABT7SWB9_9ALTE</name>
<evidence type="ECO:0000313" key="3">
    <source>
        <dbReference type="Proteomes" id="UP001234343"/>
    </source>
</evidence>
<protein>
    <submittedName>
        <fullName evidence="2">BON domain-containing protein</fullName>
    </submittedName>
</protein>
<feature type="transmembrane region" description="Helical" evidence="1">
    <location>
        <begin position="12"/>
        <end position="30"/>
    </location>
</feature>
<proteinExistence type="predicted"/>
<evidence type="ECO:0000313" key="2">
    <source>
        <dbReference type="EMBL" id="MDM7860469.1"/>
    </source>
</evidence>
<reference evidence="2 3" key="1">
    <citation type="submission" date="2023-06" db="EMBL/GenBank/DDBJ databases">
        <title>Alteromonas sp. ASW11-36 isolated from intertidal sand.</title>
        <authorList>
            <person name="Li Y."/>
        </authorList>
    </citation>
    <scope>NUCLEOTIDE SEQUENCE [LARGE SCALE GENOMIC DNA]</scope>
    <source>
        <strain evidence="2 3">ASW11-36</strain>
    </source>
</reference>
<accession>A0ABT7SWB9</accession>
<dbReference type="Proteomes" id="UP001234343">
    <property type="component" value="Unassembled WGS sequence"/>
</dbReference>
<evidence type="ECO:0000256" key="1">
    <source>
        <dbReference type="SAM" id="Phobius"/>
    </source>
</evidence>
<organism evidence="2 3">
    <name type="scientific">Alteromonas arenosi</name>
    <dbReference type="NCBI Taxonomy" id="3055817"/>
    <lineage>
        <taxon>Bacteria</taxon>
        <taxon>Pseudomonadati</taxon>
        <taxon>Pseudomonadota</taxon>
        <taxon>Gammaproteobacteria</taxon>
        <taxon>Alteromonadales</taxon>
        <taxon>Alteromonadaceae</taxon>
        <taxon>Alteromonas/Salinimonas group</taxon>
        <taxon>Alteromonas</taxon>
    </lineage>
</organism>
<sequence>MSQPIQTTFAKIIAQFTVVLVLITGLLALTTEVKAETQQLVSEQRIAGQVRSSIAFERAFDDQHISVHVTEQIITLYGAVDSPKTLQSLVFFMQDFTTDYQVDIQVAVRKQPQQQTKPSLLRLISF</sequence>
<dbReference type="EMBL" id="JAUCBP010000007">
    <property type="protein sequence ID" value="MDM7860469.1"/>
    <property type="molecule type" value="Genomic_DNA"/>
</dbReference>
<keyword evidence="1" id="KW-1133">Transmembrane helix</keyword>
<gene>
    <name evidence="2" type="ORF">QTP81_07660</name>
</gene>
<keyword evidence="1" id="KW-0812">Transmembrane</keyword>